<dbReference type="AlphaFoldDB" id="A0A1I7KR50"/>
<reference evidence="2" key="1">
    <citation type="submission" date="2016-10" db="EMBL/GenBank/DDBJ databases">
        <authorList>
            <person name="Varghese N."/>
        </authorList>
    </citation>
    <scope>NUCLEOTIDE SEQUENCE [LARGE SCALE GENOMIC DNA]</scope>
    <source>
        <strain evidence="2">DSM 18820</strain>
    </source>
</reference>
<dbReference type="InterPro" id="IPR038360">
    <property type="entry name" value="DUF4844_sf"/>
</dbReference>
<dbReference type="EMBL" id="FPCA01000007">
    <property type="protein sequence ID" value="SFU99899.1"/>
    <property type="molecule type" value="Genomic_DNA"/>
</dbReference>
<dbReference type="InterPro" id="IPR032301">
    <property type="entry name" value="DUF4844"/>
</dbReference>
<accession>A0A1I7KR50</accession>
<name>A0A1I7KR50_9BACT</name>
<gene>
    <name evidence="1" type="ORF">SAMN04487941_4019</name>
</gene>
<dbReference type="Proteomes" id="UP000182491">
    <property type="component" value="Unassembled WGS sequence"/>
</dbReference>
<sequence>MSFSAYGQIQIKTPEYAMTKFEEFKKKEKFVEESASFYTGVADPKIRSVLAEKINKAADDFRAVAESGNPTDKKYQDMIEIGLSRFSDVKMDLDTEDRERVCGYFEELMDMVGLESSGGHLMMFMYGFSLPESS</sequence>
<evidence type="ECO:0000313" key="1">
    <source>
        <dbReference type="EMBL" id="SFU99899.1"/>
    </source>
</evidence>
<evidence type="ECO:0008006" key="3">
    <source>
        <dbReference type="Google" id="ProtNLM"/>
    </source>
</evidence>
<organism evidence="1 2">
    <name type="scientific">Pontibacter akesuensis</name>
    <dbReference type="NCBI Taxonomy" id="388950"/>
    <lineage>
        <taxon>Bacteria</taxon>
        <taxon>Pseudomonadati</taxon>
        <taxon>Bacteroidota</taxon>
        <taxon>Cytophagia</taxon>
        <taxon>Cytophagales</taxon>
        <taxon>Hymenobacteraceae</taxon>
        <taxon>Pontibacter</taxon>
    </lineage>
</organism>
<protein>
    <recommendedName>
        <fullName evidence="3">DUF4844 domain-containing protein</fullName>
    </recommendedName>
</protein>
<evidence type="ECO:0000313" key="2">
    <source>
        <dbReference type="Proteomes" id="UP000182491"/>
    </source>
</evidence>
<proteinExistence type="predicted"/>
<dbReference type="Gene3D" id="1.20.1480.40">
    <property type="entry name" value="Uncharacterised protein PF16133, DUF4844"/>
    <property type="match status" value="1"/>
</dbReference>
<keyword evidence="2" id="KW-1185">Reference proteome</keyword>
<dbReference type="Pfam" id="PF16133">
    <property type="entry name" value="DUF4844"/>
    <property type="match status" value="1"/>
</dbReference>